<gene>
    <name evidence="6" type="ORF">SAMN04488023_101180</name>
</gene>
<dbReference type="InterPro" id="IPR036291">
    <property type="entry name" value="NAD(P)-bd_dom_sf"/>
</dbReference>
<protein>
    <recommendedName>
        <fullName evidence="2">alanine dehydrogenase</fullName>
        <ecNumber evidence="2">1.4.1.1</ecNumber>
    </recommendedName>
</protein>
<dbReference type="STRING" id="390241.SAMN04488023_101180"/>
<feature type="domain" description="Alanine dehydrogenase/pyridine nucleotide transhydrogenase NAD(H)-binding" evidence="4">
    <location>
        <begin position="182"/>
        <end position="331"/>
    </location>
</feature>
<dbReference type="PANTHER" id="PTHR42795:SF1">
    <property type="entry name" value="ALANINE DEHYDROGENASE"/>
    <property type="match status" value="1"/>
</dbReference>
<feature type="domain" description="Alanine dehydrogenase/pyridine nucleotide transhydrogenase N-terminal" evidence="5">
    <location>
        <begin position="37"/>
        <end position="170"/>
    </location>
</feature>
<dbReference type="Pfam" id="PF01262">
    <property type="entry name" value="AlaDh_PNT_C"/>
    <property type="match status" value="1"/>
</dbReference>
<dbReference type="Gene3D" id="3.40.50.720">
    <property type="entry name" value="NAD(P)-binding Rossmann-like Domain"/>
    <property type="match status" value="2"/>
</dbReference>
<dbReference type="CDD" id="cd05305">
    <property type="entry name" value="L-AlaDH"/>
    <property type="match status" value="1"/>
</dbReference>
<evidence type="ECO:0000313" key="7">
    <source>
        <dbReference type="Proteomes" id="UP000199572"/>
    </source>
</evidence>
<dbReference type="SUPFAM" id="SSF51735">
    <property type="entry name" value="NAD(P)-binding Rossmann-fold domains"/>
    <property type="match status" value="1"/>
</dbReference>
<sequence length="409" mass="44574">MATGLREGMADIARQGLLQTQEAMLETRNRKNSLNIGIPKEISFQENRIALTPLSVALLVNNGHRVVLESGAGTAANFSDAEYAEQGAKISYDKKEVFASDILVKIAPPTLDEIELMHKGQTLISSLQTGTLKQEYLKALMHKKINALCFERLRDEGNVLSVVRAMSEIVGSTSILIAAEYLSNVTGGKGLMLGGFTGVPPTEIVILGAGTVGEYAARTALALGAEVKVFDSSIYRLRRLQNNLGNSRVFTSVMQPIVLNKAIVTCDVVIGAIRASHGRSPCIVMEETVAKMKPHSVVIDVSIDQGGCFETSEVTNHTNPVFRKYDVIHYCVPNIASRVPRTASYALTNIFAPILIDIGEYGGLTNMIWNNPGIREALYIFQGNVTNKDLSDMFNLPYKDLELLVLSNQ</sequence>
<dbReference type="GO" id="GO:0042853">
    <property type="term" value="P:L-alanine catabolic process"/>
    <property type="evidence" value="ECO:0007669"/>
    <property type="project" value="InterPro"/>
</dbReference>
<dbReference type="EC" id="1.4.1.1" evidence="2"/>
<dbReference type="EMBL" id="FOGG01000001">
    <property type="protein sequence ID" value="SEQ80509.1"/>
    <property type="molecule type" value="Genomic_DNA"/>
</dbReference>
<name>A0A1H9J170_9SPHI</name>
<dbReference type="OrthoDB" id="9804592at2"/>
<reference evidence="6 7" key="1">
    <citation type="submission" date="2016-10" db="EMBL/GenBank/DDBJ databases">
        <authorList>
            <person name="de Groot N.N."/>
        </authorList>
    </citation>
    <scope>NUCLEOTIDE SEQUENCE [LARGE SCALE GENOMIC DNA]</scope>
    <source>
        <strain evidence="6 7">DSM 18610</strain>
    </source>
</reference>
<dbReference type="InterPro" id="IPR008141">
    <property type="entry name" value="Ala_DH"/>
</dbReference>
<evidence type="ECO:0000313" key="6">
    <source>
        <dbReference type="EMBL" id="SEQ80509.1"/>
    </source>
</evidence>
<dbReference type="InterPro" id="IPR007698">
    <property type="entry name" value="AlaDH/PNT_NAD(H)-bd"/>
</dbReference>
<proteinExistence type="inferred from homology"/>
<dbReference type="SMART" id="SM01003">
    <property type="entry name" value="AlaDh_PNT_N"/>
    <property type="match status" value="1"/>
</dbReference>
<evidence type="ECO:0000256" key="1">
    <source>
        <dbReference type="ARBA" id="ARBA00005689"/>
    </source>
</evidence>
<dbReference type="SUPFAM" id="SSF52283">
    <property type="entry name" value="Formate/glycerate dehydrogenase catalytic domain-like"/>
    <property type="match status" value="1"/>
</dbReference>
<organism evidence="6 7">
    <name type="scientific">Pedobacter rhizosphaerae</name>
    <dbReference type="NCBI Taxonomy" id="390241"/>
    <lineage>
        <taxon>Bacteria</taxon>
        <taxon>Pseudomonadati</taxon>
        <taxon>Bacteroidota</taxon>
        <taxon>Sphingobacteriia</taxon>
        <taxon>Sphingobacteriales</taxon>
        <taxon>Sphingobacteriaceae</taxon>
        <taxon>Pedobacter</taxon>
    </lineage>
</organism>
<comment type="similarity">
    <text evidence="1">Belongs to the AlaDH/PNT family.</text>
</comment>
<dbReference type="PANTHER" id="PTHR42795">
    <property type="entry name" value="ALANINE DEHYDROGENASE"/>
    <property type="match status" value="1"/>
</dbReference>
<dbReference type="Pfam" id="PF05222">
    <property type="entry name" value="AlaDh_PNT_N"/>
    <property type="match status" value="1"/>
</dbReference>
<evidence type="ECO:0000259" key="4">
    <source>
        <dbReference type="SMART" id="SM01002"/>
    </source>
</evidence>
<dbReference type="InterPro" id="IPR007886">
    <property type="entry name" value="AlaDH/PNT_N"/>
</dbReference>
<evidence type="ECO:0000256" key="2">
    <source>
        <dbReference type="ARBA" id="ARBA00012897"/>
    </source>
</evidence>
<dbReference type="AlphaFoldDB" id="A0A1H9J170"/>
<evidence type="ECO:0000259" key="5">
    <source>
        <dbReference type="SMART" id="SM01003"/>
    </source>
</evidence>
<keyword evidence="3" id="KW-0560">Oxidoreductase</keyword>
<keyword evidence="7" id="KW-1185">Reference proteome</keyword>
<dbReference type="RefSeq" id="WP_090879919.1">
    <property type="nucleotide sequence ID" value="NZ_FOGG01000001.1"/>
</dbReference>
<dbReference type="Proteomes" id="UP000199572">
    <property type="component" value="Unassembled WGS sequence"/>
</dbReference>
<accession>A0A1H9J170</accession>
<dbReference type="SMART" id="SM01002">
    <property type="entry name" value="AlaDh_PNT_C"/>
    <property type="match status" value="1"/>
</dbReference>
<dbReference type="GO" id="GO:0005886">
    <property type="term" value="C:plasma membrane"/>
    <property type="evidence" value="ECO:0007669"/>
    <property type="project" value="TreeGrafter"/>
</dbReference>
<evidence type="ECO:0000256" key="3">
    <source>
        <dbReference type="ARBA" id="ARBA00023002"/>
    </source>
</evidence>
<dbReference type="GO" id="GO:0000286">
    <property type="term" value="F:alanine dehydrogenase activity"/>
    <property type="evidence" value="ECO:0007669"/>
    <property type="project" value="UniProtKB-EC"/>
</dbReference>